<feature type="region of interest" description="Disordered" evidence="10">
    <location>
        <begin position="595"/>
        <end position="614"/>
    </location>
</feature>
<organism evidence="13 14">
    <name type="scientific">Paraburkholderia bengalensis</name>
    <dbReference type="NCBI Taxonomy" id="2747562"/>
    <lineage>
        <taxon>Bacteria</taxon>
        <taxon>Pseudomonadati</taxon>
        <taxon>Pseudomonadota</taxon>
        <taxon>Betaproteobacteria</taxon>
        <taxon>Burkholderiales</taxon>
        <taxon>Burkholderiaceae</taxon>
        <taxon>Paraburkholderia</taxon>
    </lineage>
</organism>
<evidence type="ECO:0000256" key="10">
    <source>
        <dbReference type="SAM" id="MobiDB-lite"/>
    </source>
</evidence>
<dbReference type="Gene3D" id="2.60.40.2070">
    <property type="match status" value="1"/>
</dbReference>
<dbReference type="RefSeq" id="WP_336599728.1">
    <property type="nucleotide sequence ID" value="NZ_JACFYJ010000038.1"/>
</dbReference>
<evidence type="ECO:0000313" key="13">
    <source>
        <dbReference type="EMBL" id="MEI5999718.1"/>
    </source>
</evidence>
<keyword evidence="14" id="KW-1185">Reference proteome</keyword>
<feature type="domain" description="PapC N-terminal" evidence="12">
    <location>
        <begin position="54"/>
        <end position="200"/>
    </location>
</feature>
<dbReference type="SUPFAM" id="SSF141729">
    <property type="entry name" value="FimD N-terminal domain-like"/>
    <property type="match status" value="1"/>
</dbReference>
<dbReference type="Gene3D" id="2.60.40.2610">
    <property type="entry name" value="Outer membrane usher protein FimD, plug domain"/>
    <property type="match status" value="1"/>
</dbReference>
<sequence>MDLHRHHSRRSLCTATRSAALRPAAVLARCVFPIVAGLQAEYALAGDASNQVDFDGLFLRSGAAVDVSRYARGNNVAPGAYNVDIWVNGTRVARDDVRFVPAGDDGSTRPCLARRTLEHWGVEFSRIAGLGTGAASEATADCIDVSQAVPQATVDFDFTEQKLEISVPQMYMRSTARGYVPPELWDNGVNAGFVSYSANAYQFNNGGARSTQGYLGLNVGVNVGGWHFRHQSSLTAMTGQKTQFDDIATFVQHDVTKLKSQAILGESHTTGDVFDSFAFRGAQLATDDRMLPESMRGYAPIVRGMAESNARVRVTQNGQTIYETIVPPGPFEIADLYPTGYGGNLELTVTEADGREKNFTVPYAAVAQSLRPGITRFAFTAGELRNDALTSKPVFAQLTVQRGLTNLVTLYGGGIAASGYVAANLGATLNTSLGAIAADVTLARTQVPGQPSLRGHSLHVGYSKFVDSTDTNIALGAYRYSSSGYLNFTDAARFRDYVKGGSTGHPADRTRGQFQLMVSQNLASYGSVFANVTAEDYWNRSGRNVFYQAGYSNGYRFGTYSVTLGRTENASGAPSNEIMLTTTISLGRSRQAPTLSASFNQSGNQSSLQTSIGGTLGDRSQYSYNVYGAARDGSTGGLDANGGASGTWRGRYAQLTASASGGARSSQMAAGVSGSVVAHPGGVTFAQAVSETFGVVEAMGAEGADVRGAPGVEVGADGYAVVPYLTPYSMNTVELDPKGVSMDVEFASTSESVAPRFGSVVMLKYRTTMGRAALIRAPQLSGEALPFGATVSDGNGLDVGVVAQNSRIFARGLEDNGTLTVKWGETAGEQCTVRYSLPVKRPAADMGYVSVESHCLSNAALNLSAATP</sequence>
<feature type="domain" description="PapC-like C-terminal" evidence="11">
    <location>
        <begin position="775"/>
        <end position="838"/>
    </location>
</feature>
<evidence type="ECO:0000256" key="3">
    <source>
        <dbReference type="ARBA" id="ARBA00022448"/>
    </source>
</evidence>
<dbReference type="Pfam" id="PF13953">
    <property type="entry name" value="PapC_C"/>
    <property type="match status" value="1"/>
</dbReference>
<evidence type="ECO:0000256" key="8">
    <source>
        <dbReference type="ARBA" id="ARBA00023237"/>
    </source>
</evidence>
<keyword evidence="4" id="KW-1134">Transmembrane beta strand</keyword>
<dbReference type="InterPro" id="IPR037224">
    <property type="entry name" value="PapC_N_sf"/>
</dbReference>
<evidence type="ECO:0000313" key="14">
    <source>
        <dbReference type="Proteomes" id="UP001386437"/>
    </source>
</evidence>
<keyword evidence="7 9" id="KW-0472">Membrane</keyword>
<evidence type="ECO:0000256" key="4">
    <source>
        <dbReference type="ARBA" id="ARBA00022452"/>
    </source>
</evidence>
<name>A0ABU8IVQ8_9BURK</name>
<evidence type="ECO:0000259" key="12">
    <source>
        <dbReference type="Pfam" id="PF13954"/>
    </source>
</evidence>
<comment type="caution">
    <text evidence="13">The sequence shown here is derived from an EMBL/GenBank/DDBJ whole genome shotgun (WGS) entry which is preliminary data.</text>
</comment>
<dbReference type="PANTHER" id="PTHR30451">
    <property type="entry name" value="OUTER MEMBRANE USHER PROTEIN"/>
    <property type="match status" value="1"/>
</dbReference>
<evidence type="ECO:0000256" key="2">
    <source>
        <dbReference type="ARBA" id="ARBA00008064"/>
    </source>
</evidence>
<evidence type="ECO:0000256" key="7">
    <source>
        <dbReference type="ARBA" id="ARBA00023136"/>
    </source>
</evidence>
<comment type="similarity">
    <text evidence="2 9">Belongs to the fimbrial export usher family.</text>
</comment>
<evidence type="ECO:0000256" key="9">
    <source>
        <dbReference type="RuleBase" id="RU003884"/>
    </source>
</evidence>
<dbReference type="Pfam" id="PF00577">
    <property type="entry name" value="Usher"/>
    <property type="match status" value="1"/>
</dbReference>
<dbReference type="Pfam" id="PF13954">
    <property type="entry name" value="PapC_N"/>
    <property type="match status" value="1"/>
</dbReference>
<keyword evidence="3 9" id="KW-0813">Transport</keyword>
<dbReference type="InterPro" id="IPR025949">
    <property type="entry name" value="PapC-like_C"/>
</dbReference>
<keyword evidence="8 9" id="KW-0998">Cell outer membrane</keyword>
<evidence type="ECO:0000256" key="6">
    <source>
        <dbReference type="ARBA" id="ARBA00022729"/>
    </source>
</evidence>
<keyword evidence="5 9" id="KW-0812">Transmembrane</keyword>
<keyword evidence="9" id="KW-1029">Fimbrium biogenesis</keyword>
<dbReference type="InterPro" id="IPR025885">
    <property type="entry name" value="PapC_N"/>
</dbReference>
<evidence type="ECO:0000259" key="11">
    <source>
        <dbReference type="Pfam" id="PF13953"/>
    </source>
</evidence>
<gene>
    <name evidence="13" type="ORF">H3V53_21680</name>
</gene>
<evidence type="ECO:0000256" key="1">
    <source>
        <dbReference type="ARBA" id="ARBA00004571"/>
    </source>
</evidence>
<accession>A0ABU8IVQ8</accession>
<dbReference type="PANTHER" id="PTHR30451:SF20">
    <property type="entry name" value="FIMBRIAE USHER"/>
    <property type="match status" value="1"/>
</dbReference>
<dbReference type="Gene3D" id="3.10.20.410">
    <property type="match status" value="1"/>
</dbReference>
<dbReference type="Gene3D" id="2.60.40.3110">
    <property type="match status" value="1"/>
</dbReference>
<dbReference type="EMBL" id="JACFYJ010000038">
    <property type="protein sequence ID" value="MEI5999718.1"/>
    <property type="molecule type" value="Genomic_DNA"/>
</dbReference>
<keyword evidence="6" id="KW-0732">Signal</keyword>
<dbReference type="PROSITE" id="PS01151">
    <property type="entry name" value="FIMBRIAL_USHER"/>
    <property type="match status" value="1"/>
</dbReference>
<dbReference type="Proteomes" id="UP001386437">
    <property type="component" value="Unassembled WGS sequence"/>
</dbReference>
<reference evidence="13 14" key="1">
    <citation type="journal article" date="2022" name="Arch. Microbiol.">
        <title>Paraburkholderia bengalensis sp. nov. isolated from roots of Oryza sativa, IR64.</title>
        <authorList>
            <person name="Nag P."/>
            <person name="Mondal N."/>
            <person name="Sarkar J."/>
            <person name="Das S."/>
        </authorList>
    </citation>
    <scope>NUCLEOTIDE SEQUENCE [LARGE SCALE GENOMIC DNA]</scope>
    <source>
        <strain evidence="13 14">IR64_4_BI</strain>
    </source>
</reference>
<dbReference type="InterPro" id="IPR043142">
    <property type="entry name" value="PapC-like_C_sf"/>
</dbReference>
<comment type="subcellular location">
    <subcellularLocation>
        <location evidence="1 9">Cell outer membrane</location>
        <topology evidence="1 9">Multi-pass membrane protein</topology>
    </subcellularLocation>
</comment>
<dbReference type="InterPro" id="IPR042186">
    <property type="entry name" value="FimD_plug_dom"/>
</dbReference>
<dbReference type="InterPro" id="IPR000015">
    <property type="entry name" value="Fimb_usher"/>
</dbReference>
<evidence type="ECO:0000256" key="5">
    <source>
        <dbReference type="ARBA" id="ARBA00022692"/>
    </source>
</evidence>
<protein>
    <submittedName>
        <fullName evidence="13">Fimbrial biogenesis outer membrane usher protein</fullName>
    </submittedName>
</protein>
<dbReference type="InterPro" id="IPR018030">
    <property type="entry name" value="Fimbrial_membr_usher_CS"/>
</dbReference>
<proteinExistence type="inferred from homology"/>